<gene>
    <name evidence="3" type="ORF">CPLU01_01748</name>
</gene>
<sequence>MEQLSGLVEELPEPKPCEEALIRPSAIVDTKERFVLWCGTVGIVQDSTSSEDPLDRQLADTPELRDQICHQLDELREGLDDLLEISRSTKETTDALRRTNLPLQQTDDGGSGPEAADDEHDRLGSTQADEAATILEVISECMSSLFRLTYLVNVPRRGDRFAEAWLVNDGRPSSESFAADERDFIKQRFLKLPSSYSALVWRLASAMVKRKMFVDFSLECRTYAGNDNQKKTQQRPEIQVKFSEDEEEEDDESIVLDATIIDPFTGASLPSLADLSEVKKAFECPICFTSQSFSSEASWRSHAMHDLRAYVCTALGNTCENKLFGSRDVWFEHELRYHRFDLACVLCGEKPFHATHESRDHILSVHGSFSESQLEALEDAGRTALGSFLASDCPFCDDWNGVLPFSLENGTDSSLNVSPNPAPPLRVTASEFKNHVAVHQEQLAILALFRDESQRKTTGGGVLLYPELDVIQETERDMRMRAYGLTLIRRLREIKINEEIIEDIVVERIREVWRRARPLRSGPATGTNPQSRPTYTRMSRKHLSIETLWTHKVEWEPDASEQEALWKHTRELHKKRDLLQAHGVEGTSPQSVLQHIFGGGGMTGRPGFQKINQPPVQNSNRRQDPDYENRKPAGFDDDPYEAFRSGIRRAPRTD</sequence>
<organism evidence="3 4">
    <name type="scientific">Colletotrichum plurivorum</name>
    <dbReference type="NCBI Taxonomy" id="2175906"/>
    <lineage>
        <taxon>Eukaryota</taxon>
        <taxon>Fungi</taxon>
        <taxon>Dikarya</taxon>
        <taxon>Ascomycota</taxon>
        <taxon>Pezizomycotina</taxon>
        <taxon>Sordariomycetes</taxon>
        <taxon>Hypocreomycetidae</taxon>
        <taxon>Glomerellales</taxon>
        <taxon>Glomerellaceae</taxon>
        <taxon>Colletotrichum</taxon>
        <taxon>Colletotrichum orchidearum species complex</taxon>
    </lineage>
</organism>
<proteinExistence type="predicted"/>
<evidence type="ECO:0000259" key="2">
    <source>
        <dbReference type="Pfam" id="PF26082"/>
    </source>
</evidence>
<evidence type="ECO:0000256" key="1">
    <source>
        <dbReference type="SAM" id="MobiDB-lite"/>
    </source>
</evidence>
<protein>
    <submittedName>
        <fullName evidence="3">Ankyrin repeat protein</fullName>
    </submittedName>
</protein>
<dbReference type="Pfam" id="PF26082">
    <property type="entry name" value="zf-C2H2_AcuF"/>
    <property type="match status" value="1"/>
</dbReference>
<feature type="region of interest" description="Disordered" evidence="1">
    <location>
        <begin position="596"/>
        <end position="654"/>
    </location>
</feature>
<dbReference type="InterPro" id="IPR058925">
    <property type="entry name" value="zf-C2H2_AcuF"/>
</dbReference>
<keyword evidence="4" id="KW-1185">Reference proteome</keyword>
<feature type="domain" description="Oxidoreductase acuF-like C2H2 type zinc-finger" evidence="2">
    <location>
        <begin position="280"/>
        <end position="307"/>
    </location>
</feature>
<evidence type="ECO:0000313" key="4">
    <source>
        <dbReference type="Proteomes" id="UP000654918"/>
    </source>
</evidence>
<evidence type="ECO:0000313" key="3">
    <source>
        <dbReference type="EMBL" id="KAF6839611.1"/>
    </source>
</evidence>
<dbReference type="PANTHER" id="PTHR35391:SF7">
    <property type="entry name" value="C2H2-TYPE DOMAIN-CONTAINING PROTEIN"/>
    <property type="match status" value="1"/>
</dbReference>
<dbReference type="PANTHER" id="PTHR35391">
    <property type="entry name" value="C2H2-TYPE DOMAIN-CONTAINING PROTEIN-RELATED"/>
    <property type="match status" value="1"/>
</dbReference>
<feature type="compositionally biased region" description="Polar residues" evidence="1">
    <location>
        <begin position="610"/>
        <end position="620"/>
    </location>
</feature>
<feature type="compositionally biased region" description="Basic and acidic residues" evidence="1">
    <location>
        <begin position="621"/>
        <end position="634"/>
    </location>
</feature>
<feature type="region of interest" description="Disordered" evidence="1">
    <location>
        <begin position="93"/>
        <end position="122"/>
    </location>
</feature>
<name>A0A8H6NNQ7_9PEZI</name>
<reference evidence="3" key="1">
    <citation type="journal article" date="2020" name="Phytopathology">
        <title>Genome Sequence Resources of Colletotrichum truncatum, C. plurivorum, C. musicola, and C. sojae: Four Species Pathogenic to Soybean (Glycine max).</title>
        <authorList>
            <person name="Rogerio F."/>
            <person name="Boufleur T.R."/>
            <person name="Ciampi-Guillardi M."/>
            <person name="Sukno S.A."/>
            <person name="Thon M.R."/>
            <person name="Massola Junior N.S."/>
            <person name="Baroncelli R."/>
        </authorList>
    </citation>
    <scope>NUCLEOTIDE SEQUENCE</scope>
    <source>
        <strain evidence="3">LFN00145</strain>
    </source>
</reference>
<comment type="caution">
    <text evidence="3">The sequence shown here is derived from an EMBL/GenBank/DDBJ whole genome shotgun (WGS) entry which is preliminary data.</text>
</comment>
<dbReference type="EMBL" id="WIGO01000012">
    <property type="protein sequence ID" value="KAF6839611.1"/>
    <property type="molecule type" value="Genomic_DNA"/>
</dbReference>
<dbReference type="Proteomes" id="UP000654918">
    <property type="component" value="Unassembled WGS sequence"/>
</dbReference>
<accession>A0A8H6NNQ7</accession>
<dbReference type="AlphaFoldDB" id="A0A8H6NNQ7"/>